<reference evidence="1 2" key="1">
    <citation type="submission" date="2023-03" db="EMBL/GenBank/DDBJ databases">
        <title>WGS of Gossypium arboreum.</title>
        <authorList>
            <person name="Yu D."/>
        </authorList>
    </citation>
    <scope>NUCLEOTIDE SEQUENCE [LARGE SCALE GENOMIC DNA]</scope>
    <source>
        <tissue evidence="1">Leaf</tissue>
    </source>
</reference>
<keyword evidence="2" id="KW-1185">Reference proteome</keyword>
<organism evidence="1 2">
    <name type="scientific">Gossypium arboreum</name>
    <name type="common">Tree cotton</name>
    <name type="synonym">Gossypium nanking</name>
    <dbReference type="NCBI Taxonomy" id="29729"/>
    <lineage>
        <taxon>Eukaryota</taxon>
        <taxon>Viridiplantae</taxon>
        <taxon>Streptophyta</taxon>
        <taxon>Embryophyta</taxon>
        <taxon>Tracheophyta</taxon>
        <taxon>Spermatophyta</taxon>
        <taxon>Magnoliopsida</taxon>
        <taxon>eudicotyledons</taxon>
        <taxon>Gunneridae</taxon>
        <taxon>Pentapetalae</taxon>
        <taxon>rosids</taxon>
        <taxon>malvids</taxon>
        <taxon>Malvales</taxon>
        <taxon>Malvaceae</taxon>
        <taxon>Malvoideae</taxon>
        <taxon>Gossypium</taxon>
    </lineage>
</organism>
<dbReference type="EMBL" id="JARKNE010000008">
    <property type="protein sequence ID" value="KAK5813512.1"/>
    <property type="molecule type" value="Genomic_DNA"/>
</dbReference>
<proteinExistence type="predicted"/>
<accession>A0ABR0P5B3</accession>
<gene>
    <name evidence="1" type="ORF">PVK06_028963</name>
</gene>
<name>A0ABR0P5B3_GOSAR</name>
<evidence type="ECO:0000313" key="2">
    <source>
        <dbReference type="Proteomes" id="UP001358586"/>
    </source>
</evidence>
<evidence type="ECO:0000313" key="1">
    <source>
        <dbReference type="EMBL" id="KAK5813512.1"/>
    </source>
</evidence>
<dbReference type="Proteomes" id="UP001358586">
    <property type="component" value="Chromosome 8"/>
</dbReference>
<protein>
    <submittedName>
        <fullName evidence="1">Uncharacterized protein</fullName>
    </submittedName>
</protein>
<sequence length="94" mass="10251">MVASGGGENADSGGHARMLLVAIQVSNWATKRVHLREEYMSDACRMSIDSPFEGWATYKAILMNVNKNNIPYLFGAKDNARASKGMGKAKISNE</sequence>
<comment type="caution">
    <text evidence="1">The sequence shown here is derived from an EMBL/GenBank/DDBJ whole genome shotgun (WGS) entry which is preliminary data.</text>
</comment>